<evidence type="ECO:0000313" key="6">
    <source>
        <dbReference type="EMBL" id="GGG30522.1"/>
    </source>
</evidence>
<dbReference type="Proteomes" id="UP000616608">
    <property type="component" value="Unassembled WGS sequence"/>
</dbReference>
<evidence type="ECO:0000256" key="4">
    <source>
        <dbReference type="ARBA" id="ARBA00023163"/>
    </source>
</evidence>
<dbReference type="PANTHER" id="PTHR30204">
    <property type="entry name" value="REDOX-CYCLING DRUG-SENSING TRANSCRIPTIONAL ACTIVATOR SOXR"/>
    <property type="match status" value="1"/>
</dbReference>
<evidence type="ECO:0000259" key="5">
    <source>
        <dbReference type="PROSITE" id="PS50937"/>
    </source>
</evidence>
<evidence type="ECO:0000256" key="1">
    <source>
        <dbReference type="ARBA" id="ARBA00023015"/>
    </source>
</evidence>
<sequence>MLTIQALAKLSGVSTRTLRYYDEIGLLTPSAYSEAGYRLYTQREIDILQHILFYRALDVRLEEIKQIIYNDKFNVQQALQSHRTQLMHKQQQIQKLIKTLDTMLGGVNMSNTDKFEAFKSKKIKENEAQYGQEIRAKYGEKAVAEANQNFMGLSEEAYHKAQEIEQRLFLLLQQRGDQRSIANLHKEWLCYFMPQYSEDLHKGIVTGYLADDRFIKYYDTKAGEGATQYLVEAVCQ</sequence>
<gene>
    <name evidence="6" type="ORF">GCM10007425_26420</name>
</gene>
<dbReference type="InterPro" id="IPR012925">
    <property type="entry name" value="TipAS_dom"/>
</dbReference>
<keyword evidence="2" id="KW-0238">DNA-binding</keyword>
<name>A0A917G998_9BACI</name>
<dbReference type="PROSITE" id="PS50937">
    <property type="entry name" value="HTH_MERR_2"/>
    <property type="match status" value="1"/>
</dbReference>
<keyword evidence="7" id="KW-1185">Reference proteome</keyword>
<dbReference type="Pfam" id="PF07739">
    <property type="entry name" value="TipAS"/>
    <property type="match status" value="1"/>
</dbReference>
<organism evidence="6 7">
    <name type="scientific">Lysinibacillus alkalisoli</name>
    <dbReference type="NCBI Taxonomy" id="1911548"/>
    <lineage>
        <taxon>Bacteria</taxon>
        <taxon>Bacillati</taxon>
        <taxon>Bacillota</taxon>
        <taxon>Bacilli</taxon>
        <taxon>Bacillales</taxon>
        <taxon>Bacillaceae</taxon>
        <taxon>Lysinibacillus</taxon>
    </lineage>
</organism>
<reference evidence="6" key="2">
    <citation type="submission" date="2020-09" db="EMBL/GenBank/DDBJ databases">
        <authorList>
            <person name="Sun Q."/>
            <person name="Zhou Y."/>
        </authorList>
    </citation>
    <scope>NUCLEOTIDE SEQUENCE</scope>
    <source>
        <strain evidence="6">CGMCC 1.15760</strain>
    </source>
</reference>
<dbReference type="GO" id="GO:0003677">
    <property type="term" value="F:DNA binding"/>
    <property type="evidence" value="ECO:0007669"/>
    <property type="project" value="UniProtKB-KW"/>
</dbReference>
<evidence type="ECO:0000313" key="7">
    <source>
        <dbReference type="Proteomes" id="UP000616608"/>
    </source>
</evidence>
<dbReference type="CDD" id="cd01106">
    <property type="entry name" value="HTH_TipAL-Mta"/>
    <property type="match status" value="1"/>
</dbReference>
<keyword evidence="3" id="KW-0010">Activator</keyword>
<dbReference type="SUPFAM" id="SSF46955">
    <property type="entry name" value="Putative DNA-binding domain"/>
    <property type="match status" value="1"/>
</dbReference>
<dbReference type="PANTHER" id="PTHR30204:SF90">
    <property type="entry name" value="HTH-TYPE TRANSCRIPTIONAL ACTIVATOR MTA"/>
    <property type="match status" value="1"/>
</dbReference>
<dbReference type="AlphaFoldDB" id="A0A917G998"/>
<dbReference type="Pfam" id="PF13411">
    <property type="entry name" value="MerR_1"/>
    <property type="match status" value="1"/>
</dbReference>
<proteinExistence type="predicted"/>
<reference evidence="6" key="1">
    <citation type="journal article" date="2014" name="Int. J. Syst. Evol. Microbiol.">
        <title>Complete genome sequence of Corynebacterium casei LMG S-19264T (=DSM 44701T), isolated from a smear-ripened cheese.</title>
        <authorList>
            <consortium name="US DOE Joint Genome Institute (JGI-PGF)"/>
            <person name="Walter F."/>
            <person name="Albersmeier A."/>
            <person name="Kalinowski J."/>
            <person name="Ruckert C."/>
        </authorList>
    </citation>
    <scope>NUCLEOTIDE SEQUENCE</scope>
    <source>
        <strain evidence="6">CGMCC 1.15760</strain>
    </source>
</reference>
<keyword evidence="4" id="KW-0804">Transcription</keyword>
<feature type="domain" description="HTH merR-type" evidence="5">
    <location>
        <begin position="1"/>
        <end position="70"/>
    </location>
</feature>
<evidence type="ECO:0000256" key="2">
    <source>
        <dbReference type="ARBA" id="ARBA00023125"/>
    </source>
</evidence>
<dbReference type="InterPro" id="IPR047057">
    <property type="entry name" value="MerR_fam"/>
</dbReference>
<accession>A0A917G998</accession>
<dbReference type="InterPro" id="IPR009061">
    <property type="entry name" value="DNA-bd_dom_put_sf"/>
</dbReference>
<evidence type="ECO:0000256" key="3">
    <source>
        <dbReference type="ARBA" id="ARBA00023159"/>
    </source>
</evidence>
<comment type="caution">
    <text evidence="6">The sequence shown here is derived from an EMBL/GenBank/DDBJ whole genome shotgun (WGS) entry which is preliminary data.</text>
</comment>
<dbReference type="RefSeq" id="WP_188615539.1">
    <property type="nucleotide sequence ID" value="NZ_BMJT01000009.1"/>
</dbReference>
<dbReference type="SMART" id="SM00422">
    <property type="entry name" value="HTH_MERR"/>
    <property type="match status" value="1"/>
</dbReference>
<dbReference type="SUPFAM" id="SSF89082">
    <property type="entry name" value="Antibiotic binding domain of TipA-like multidrug resistance regulators"/>
    <property type="match status" value="1"/>
</dbReference>
<dbReference type="Gene3D" id="1.10.1660.10">
    <property type="match status" value="1"/>
</dbReference>
<dbReference type="GO" id="GO:0003700">
    <property type="term" value="F:DNA-binding transcription factor activity"/>
    <property type="evidence" value="ECO:0007669"/>
    <property type="project" value="InterPro"/>
</dbReference>
<dbReference type="EMBL" id="BMJT01000009">
    <property type="protein sequence ID" value="GGG30522.1"/>
    <property type="molecule type" value="Genomic_DNA"/>
</dbReference>
<dbReference type="InterPro" id="IPR036244">
    <property type="entry name" value="TipA-like_antibiotic-bd"/>
</dbReference>
<dbReference type="Gene3D" id="1.10.490.50">
    <property type="entry name" value="Antibiotic binding domain of TipA-like multidrug resistance regulators"/>
    <property type="match status" value="1"/>
</dbReference>
<protein>
    <submittedName>
        <fullName evidence="6">MerR family transcriptional regulator</fullName>
    </submittedName>
</protein>
<keyword evidence="1" id="KW-0805">Transcription regulation</keyword>
<dbReference type="InterPro" id="IPR000551">
    <property type="entry name" value="MerR-type_HTH_dom"/>
</dbReference>